<gene>
    <name evidence="11" type="ORF">SAMN04489742_3929</name>
</gene>
<evidence type="ECO:0000256" key="4">
    <source>
        <dbReference type="ARBA" id="ARBA00022679"/>
    </source>
</evidence>
<evidence type="ECO:0000256" key="8">
    <source>
        <dbReference type="ARBA" id="ARBA00023064"/>
    </source>
</evidence>
<accession>A0A1H1G9F9</accession>
<dbReference type="GO" id="GO:0005524">
    <property type="term" value="F:ATP binding"/>
    <property type="evidence" value="ECO:0007669"/>
    <property type="project" value="UniProtKB-KW"/>
</dbReference>
<dbReference type="STRING" id="37928.SAMN04489742_3929"/>
<evidence type="ECO:0000256" key="3">
    <source>
        <dbReference type="ARBA" id="ARBA00012054"/>
    </source>
</evidence>
<evidence type="ECO:0000256" key="2">
    <source>
        <dbReference type="ARBA" id="ARBA00008420"/>
    </source>
</evidence>
<sequence>MTTSGPYHVVLMGVSGSGKSTVGELLAEHIGAEFTDGDALHPQANVDKMESGLPLNDGDRKPWLEKIGATFAQAPGSLVIACSALKKSYRDLIRAADSSVVFIHLQGSQKLLEDRMTSRSGHFMPPSLLESQLETLEPLDATEPGVVLDIAASPAELAQSAKLWLEKTS</sequence>
<dbReference type="AlphaFoldDB" id="A0A1H1G9F9"/>
<keyword evidence="4 10" id="KW-0808">Transferase</keyword>
<dbReference type="InterPro" id="IPR006001">
    <property type="entry name" value="Therm_gnt_kin"/>
</dbReference>
<dbReference type="GO" id="GO:0005737">
    <property type="term" value="C:cytoplasm"/>
    <property type="evidence" value="ECO:0007669"/>
    <property type="project" value="TreeGrafter"/>
</dbReference>
<dbReference type="SUPFAM" id="SSF52540">
    <property type="entry name" value="P-loop containing nucleoside triphosphate hydrolases"/>
    <property type="match status" value="1"/>
</dbReference>
<evidence type="ECO:0000256" key="9">
    <source>
        <dbReference type="ARBA" id="ARBA00048090"/>
    </source>
</evidence>
<dbReference type="CDD" id="cd02021">
    <property type="entry name" value="GntK"/>
    <property type="match status" value="1"/>
</dbReference>
<keyword evidence="8" id="KW-0311">Gluconate utilization</keyword>
<evidence type="ECO:0000256" key="7">
    <source>
        <dbReference type="ARBA" id="ARBA00022840"/>
    </source>
</evidence>
<keyword evidence="5 10" id="KW-0547">Nucleotide-binding</keyword>
<dbReference type="NCBIfam" id="TIGR01313">
    <property type="entry name" value="therm_gnt_kin"/>
    <property type="match status" value="1"/>
</dbReference>
<evidence type="ECO:0000256" key="5">
    <source>
        <dbReference type="ARBA" id="ARBA00022741"/>
    </source>
</evidence>
<comment type="catalytic activity">
    <reaction evidence="9 10">
        <text>D-gluconate + ATP = 6-phospho-D-gluconate + ADP + H(+)</text>
        <dbReference type="Rhea" id="RHEA:19433"/>
        <dbReference type="ChEBI" id="CHEBI:15378"/>
        <dbReference type="ChEBI" id="CHEBI:18391"/>
        <dbReference type="ChEBI" id="CHEBI:30616"/>
        <dbReference type="ChEBI" id="CHEBI:58759"/>
        <dbReference type="ChEBI" id="CHEBI:456216"/>
        <dbReference type="EC" id="2.7.1.12"/>
    </reaction>
</comment>
<name>A0A1H1G9F9_9MICC</name>
<keyword evidence="6 10" id="KW-0418">Kinase</keyword>
<dbReference type="PANTHER" id="PTHR43442">
    <property type="entry name" value="GLUCONOKINASE-RELATED"/>
    <property type="match status" value="1"/>
</dbReference>
<dbReference type="Gene3D" id="3.40.50.300">
    <property type="entry name" value="P-loop containing nucleotide triphosphate hydrolases"/>
    <property type="match status" value="1"/>
</dbReference>
<evidence type="ECO:0000313" key="12">
    <source>
        <dbReference type="Proteomes" id="UP000181917"/>
    </source>
</evidence>
<dbReference type="Pfam" id="PF01202">
    <property type="entry name" value="SKI"/>
    <property type="match status" value="1"/>
</dbReference>
<dbReference type="GO" id="GO:0019521">
    <property type="term" value="P:D-gluconate metabolic process"/>
    <property type="evidence" value="ECO:0007669"/>
    <property type="project" value="UniProtKB-KW"/>
</dbReference>
<protein>
    <recommendedName>
        <fullName evidence="3 10">Gluconokinase</fullName>
        <ecNumber evidence="3 10">2.7.1.12</ecNumber>
    </recommendedName>
</protein>
<keyword evidence="12" id="KW-1185">Reference proteome</keyword>
<reference evidence="11 12" key="1">
    <citation type="submission" date="2016-10" db="EMBL/GenBank/DDBJ databases">
        <authorList>
            <person name="de Groot N.N."/>
        </authorList>
    </citation>
    <scope>NUCLEOTIDE SEQUENCE [LARGE SCALE GENOMIC DNA]</scope>
    <source>
        <strain evidence="11 12">DSM 20117</strain>
    </source>
</reference>
<evidence type="ECO:0000256" key="10">
    <source>
        <dbReference type="RuleBase" id="RU363066"/>
    </source>
</evidence>
<evidence type="ECO:0000256" key="1">
    <source>
        <dbReference type="ARBA" id="ARBA00004761"/>
    </source>
</evidence>
<dbReference type="InterPro" id="IPR031322">
    <property type="entry name" value="Shikimate/glucono_kinase"/>
</dbReference>
<proteinExistence type="inferred from homology"/>
<evidence type="ECO:0000256" key="6">
    <source>
        <dbReference type="ARBA" id="ARBA00022777"/>
    </source>
</evidence>
<evidence type="ECO:0000313" key="11">
    <source>
        <dbReference type="EMBL" id="SDR09719.1"/>
    </source>
</evidence>
<dbReference type="Proteomes" id="UP000181917">
    <property type="component" value="Unassembled WGS sequence"/>
</dbReference>
<comment type="pathway">
    <text evidence="1">Carbohydrate acid metabolism.</text>
</comment>
<dbReference type="EC" id="2.7.1.12" evidence="3 10"/>
<dbReference type="GO" id="GO:0046316">
    <property type="term" value="F:gluconokinase activity"/>
    <property type="evidence" value="ECO:0007669"/>
    <property type="project" value="UniProtKB-EC"/>
</dbReference>
<keyword evidence="7 10" id="KW-0067">ATP-binding</keyword>
<comment type="similarity">
    <text evidence="2 10">Belongs to the gluconokinase GntK/GntV family.</text>
</comment>
<dbReference type="RefSeq" id="WP_335644455.1">
    <property type="nucleotide sequence ID" value="NZ_CP018863.1"/>
</dbReference>
<organism evidence="11 12">
    <name type="scientific">Crystallibacter crystallopoietes</name>
    <dbReference type="NCBI Taxonomy" id="37928"/>
    <lineage>
        <taxon>Bacteria</taxon>
        <taxon>Bacillati</taxon>
        <taxon>Actinomycetota</taxon>
        <taxon>Actinomycetes</taxon>
        <taxon>Micrococcales</taxon>
        <taxon>Micrococcaceae</taxon>
        <taxon>Crystallibacter</taxon>
    </lineage>
</organism>
<dbReference type="InterPro" id="IPR027417">
    <property type="entry name" value="P-loop_NTPase"/>
</dbReference>
<dbReference type="EMBL" id="FNKH01000002">
    <property type="protein sequence ID" value="SDR09719.1"/>
    <property type="molecule type" value="Genomic_DNA"/>
</dbReference>
<dbReference type="FunFam" id="3.40.50.300:FF:000522">
    <property type="entry name" value="Gluconokinase"/>
    <property type="match status" value="1"/>
</dbReference>
<dbReference type="PANTHER" id="PTHR43442:SF3">
    <property type="entry name" value="GLUCONOKINASE-RELATED"/>
    <property type="match status" value="1"/>
</dbReference>